<sequence>MTTQPLTVDGAATREAFEHALATHQQVPGQFFMARLLGLDLAYTEDTCTITFEVKDFMLNPQSTLHGGIVALVMDVSMGHLLNQIDGPCATLEMKTQYLAAVRPGPARVVGQVLRRGRSVSFLESRFYDANGQLAAFATSTWKLLGAREAR</sequence>
<accession>A0ACD3SKT1</accession>
<evidence type="ECO:0000313" key="1">
    <source>
        <dbReference type="EMBL" id="TMS56810.1"/>
    </source>
</evidence>
<protein>
    <submittedName>
        <fullName evidence="1">PaaI family thioesterase</fullName>
    </submittedName>
</protein>
<proteinExistence type="predicted"/>
<reference evidence="1" key="1">
    <citation type="submission" date="2019-05" db="EMBL/GenBank/DDBJ databases">
        <title>Revised genome assembly of Burkholderiaceae (previously Ralstonia) sp. PBA.</title>
        <authorList>
            <person name="Gan H.M."/>
        </authorList>
    </citation>
    <scope>NUCLEOTIDE SEQUENCE</scope>
    <source>
        <strain evidence="1">PBA</strain>
    </source>
</reference>
<comment type="caution">
    <text evidence="1">The sequence shown here is derived from an EMBL/GenBank/DDBJ whole genome shotgun (WGS) entry which is preliminary data.</text>
</comment>
<organism evidence="1 2">
    <name type="scientific">Imbroritus primus</name>
    <dbReference type="NCBI Taxonomy" id="3058603"/>
    <lineage>
        <taxon>Bacteria</taxon>
        <taxon>Pseudomonadati</taxon>
        <taxon>Pseudomonadota</taxon>
        <taxon>Betaproteobacteria</taxon>
        <taxon>Burkholderiales</taxon>
        <taxon>Burkholderiaceae</taxon>
        <taxon>Imbroritus</taxon>
    </lineage>
</organism>
<keyword evidence="2" id="KW-1185">Reference proteome</keyword>
<gene>
    <name evidence="1" type="ORF">MW7_017235</name>
</gene>
<dbReference type="Proteomes" id="UP000004277">
    <property type="component" value="Unassembled WGS sequence"/>
</dbReference>
<dbReference type="EMBL" id="AKCV02000026">
    <property type="protein sequence ID" value="TMS56810.1"/>
    <property type="molecule type" value="Genomic_DNA"/>
</dbReference>
<evidence type="ECO:0000313" key="2">
    <source>
        <dbReference type="Proteomes" id="UP000004277"/>
    </source>
</evidence>
<name>A0ACD3SKT1_9BURK</name>